<dbReference type="PROSITE" id="PS00108">
    <property type="entry name" value="PROTEIN_KINASE_ST"/>
    <property type="match status" value="1"/>
</dbReference>
<dbReference type="Pfam" id="PF00069">
    <property type="entry name" value="Pkinase"/>
    <property type="match status" value="1"/>
</dbReference>
<keyword evidence="1" id="KW-0808">Transferase</keyword>
<dbReference type="InterPro" id="IPR017441">
    <property type="entry name" value="Protein_kinase_ATP_BS"/>
</dbReference>
<keyword evidence="10" id="KW-1185">Reference proteome</keyword>
<name>A0AAV7FI74_DENCH</name>
<evidence type="ECO:0000256" key="4">
    <source>
        <dbReference type="ARBA" id="ARBA00022840"/>
    </source>
</evidence>
<dbReference type="InterPro" id="IPR050528">
    <property type="entry name" value="L-type_Lectin-RKs"/>
</dbReference>
<keyword evidence="7" id="KW-0732">Signal</keyword>
<dbReference type="InterPro" id="IPR000719">
    <property type="entry name" value="Prot_kinase_dom"/>
</dbReference>
<accession>A0AAV7FI74</accession>
<dbReference type="Gene3D" id="3.30.200.20">
    <property type="entry name" value="Phosphorylase Kinase, domain 1"/>
    <property type="match status" value="1"/>
</dbReference>
<evidence type="ECO:0000313" key="9">
    <source>
        <dbReference type="EMBL" id="KAH0433662.1"/>
    </source>
</evidence>
<protein>
    <recommendedName>
        <fullName evidence="8">Protein kinase domain-containing protein</fullName>
    </recommendedName>
</protein>
<dbReference type="PROSITE" id="PS00107">
    <property type="entry name" value="PROTEIN_KINASE_ATP"/>
    <property type="match status" value="1"/>
</dbReference>
<reference evidence="9 10" key="1">
    <citation type="journal article" date="2021" name="Hortic Res">
        <title>Chromosome-scale assembly of the Dendrobium chrysotoxum genome enhances the understanding of orchid evolution.</title>
        <authorList>
            <person name="Zhang Y."/>
            <person name="Zhang G.Q."/>
            <person name="Zhang D."/>
            <person name="Liu X.D."/>
            <person name="Xu X.Y."/>
            <person name="Sun W.H."/>
            <person name="Yu X."/>
            <person name="Zhu X."/>
            <person name="Wang Z.W."/>
            <person name="Zhao X."/>
            <person name="Zhong W.Y."/>
            <person name="Chen H."/>
            <person name="Yin W.L."/>
            <person name="Huang T."/>
            <person name="Niu S.C."/>
            <person name="Liu Z.J."/>
        </authorList>
    </citation>
    <scope>NUCLEOTIDE SEQUENCE [LARGE SCALE GENOMIC DNA]</scope>
    <source>
        <strain evidence="9">Lindl</strain>
    </source>
</reference>
<keyword evidence="6" id="KW-0472">Membrane</keyword>
<keyword evidence="6" id="KW-1133">Transmembrane helix</keyword>
<dbReference type="EMBL" id="JAGFBR010000811">
    <property type="protein sequence ID" value="KAH0433662.1"/>
    <property type="molecule type" value="Genomic_DNA"/>
</dbReference>
<dbReference type="AlphaFoldDB" id="A0AAV7FI74"/>
<feature type="domain" description="Protein kinase" evidence="8">
    <location>
        <begin position="287"/>
        <end position="554"/>
    </location>
</feature>
<evidence type="ECO:0000256" key="6">
    <source>
        <dbReference type="SAM" id="Phobius"/>
    </source>
</evidence>
<dbReference type="GO" id="GO:0004672">
    <property type="term" value="F:protein kinase activity"/>
    <property type="evidence" value="ECO:0007669"/>
    <property type="project" value="InterPro"/>
</dbReference>
<evidence type="ECO:0000256" key="2">
    <source>
        <dbReference type="ARBA" id="ARBA00022741"/>
    </source>
</evidence>
<feature type="binding site" evidence="5">
    <location>
        <position position="316"/>
    </location>
    <ligand>
        <name>ATP</name>
        <dbReference type="ChEBI" id="CHEBI:30616"/>
    </ligand>
</feature>
<dbReference type="Proteomes" id="UP000775213">
    <property type="component" value="Unassembled WGS sequence"/>
</dbReference>
<dbReference type="SUPFAM" id="SSF56112">
    <property type="entry name" value="Protein kinase-like (PK-like)"/>
    <property type="match status" value="1"/>
</dbReference>
<keyword evidence="2 5" id="KW-0547">Nucleotide-binding</keyword>
<organism evidence="9 10">
    <name type="scientific">Dendrobium chrysotoxum</name>
    <name type="common">Orchid</name>
    <dbReference type="NCBI Taxonomy" id="161865"/>
    <lineage>
        <taxon>Eukaryota</taxon>
        <taxon>Viridiplantae</taxon>
        <taxon>Streptophyta</taxon>
        <taxon>Embryophyta</taxon>
        <taxon>Tracheophyta</taxon>
        <taxon>Spermatophyta</taxon>
        <taxon>Magnoliopsida</taxon>
        <taxon>Liliopsida</taxon>
        <taxon>Asparagales</taxon>
        <taxon>Orchidaceae</taxon>
        <taxon>Epidendroideae</taxon>
        <taxon>Malaxideae</taxon>
        <taxon>Dendrobiinae</taxon>
        <taxon>Dendrobium</taxon>
    </lineage>
</organism>
<dbReference type="PROSITE" id="PS50011">
    <property type="entry name" value="PROTEIN_KINASE_DOM"/>
    <property type="match status" value="1"/>
</dbReference>
<feature type="chain" id="PRO_5043955884" description="Protein kinase domain-containing protein" evidence="7">
    <location>
        <begin position="25"/>
        <end position="555"/>
    </location>
</feature>
<gene>
    <name evidence="9" type="ORF">IEQ34_026988</name>
</gene>
<feature type="transmembrane region" description="Helical" evidence="6">
    <location>
        <begin position="215"/>
        <end position="237"/>
    </location>
</feature>
<dbReference type="PANTHER" id="PTHR27007">
    <property type="match status" value="1"/>
</dbReference>
<proteinExistence type="predicted"/>
<evidence type="ECO:0000256" key="1">
    <source>
        <dbReference type="ARBA" id="ARBA00022679"/>
    </source>
</evidence>
<dbReference type="InterPro" id="IPR011009">
    <property type="entry name" value="Kinase-like_dom_sf"/>
</dbReference>
<sequence length="555" mass="63051">MDEERTSSIIFLVFFLLLLPFALCSLHGNDSSALICNLSLHISALCVENVTLLGDPSFTNKSLPRSSGATVVFTLLVPFQEMIAKSSVSFSKEFFFSVQGSNGPALFLSSQELLLDENFLPVELELLIISKDLLEFKNGRNRCLTVWIILPRKWIKKPVLSAKCNFGNQFPPFLYVDFSTSEKVVNATNPVIKCRSLKTFGFDTSLPEQCKKEDIVLGVYTPVLALLSIISAVFSYLKKLFTKRTENNPQIPSSETPASTQDSFYSYLLVGFHKFTYDELSVATKDFHQSEILGIGRYASVYRAIFSGSNTMYAVKRFNQNPTSKLSFEIEATAIHRLQHDKILELRGWCDENLNEPLLVYDYMPNKSLEEALRNRKQLLLWPERYKIAVGVAEALVYIHEDCSPRVIHGDVKDGNVMLDADFNPKLADFGLAMSGPPYILWRERTEQDPPECQLNAFVTEKLDVYLYGSMVLRLCCQRTQGLTIFIKFLRNLKLQGELLRVVDRRLGGNYNEEEMLRLLNVGLLCLEEEIQKRPSMKQVLQILTSKGDTEELII</sequence>
<evidence type="ECO:0000256" key="5">
    <source>
        <dbReference type="PROSITE-ProRule" id="PRU10141"/>
    </source>
</evidence>
<evidence type="ECO:0000256" key="3">
    <source>
        <dbReference type="ARBA" id="ARBA00022777"/>
    </source>
</evidence>
<dbReference type="SMART" id="SM00220">
    <property type="entry name" value="S_TKc"/>
    <property type="match status" value="1"/>
</dbReference>
<evidence type="ECO:0000256" key="7">
    <source>
        <dbReference type="SAM" id="SignalP"/>
    </source>
</evidence>
<evidence type="ECO:0000259" key="8">
    <source>
        <dbReference type="PROSITE" id="PS50011"/>
    </source>
</evidence>
<feature type="signal peptide" evidence="7">
    <location>
        <begin position="1"/>
        <end position="24"/>
    </location>
</feature>
<keyword evidence="3" id="KW-0418">Kinase</keyword>
<dbReference type="InterPro" id="IPR008271">
    <property type="entry name" value="Ser/Thr_kinase_AS"/>
</dbReference>
<dbReference type="Gene3D" id="1.10.510.10">
    <property type="entry name" value="Transferase(Phosphotransferase) domain 1"/>
    <property type="match status" value="1"/>
</dbReference>
<keyword evidence="4 5" id="KW-0067">ATP-binding</keyword>
<dbReference type="GO" id="GO:0005524">
    <property type="term" value="F:ATP binding"/>
    <property type="evidence" value="ECO:0007669"/>
    <property type="project" value="UniProtKB-UniRule"/>
</dbReference>
<evidence type="ECO:0000313" key="10">
    <source>
        <dbReference type="Proteomes" id="UP000775213"/>
    </source>
</evidence>
<keyword evidence="6" id="KW-0812">Transmembrane</keyword>
<comment type="caution">
    <text evidence="9">The sequence shown here is derived from an EMBL/GenBank/DDBJ whole genome shotgun (WGS) entry which is preliminary data.</text>
</comment>